<dbReference type="Proteomes" id="UP000255515">
    <property type="component" value="Unassembled WGS sequence"/>
</dbReference>
<proteinExistence type="predicted"/>
<dbReference type="RefSeq" id="WP_002688519.1">
    <property type="nucleotide sequence ID" value="NZ_UFTJ01000005.1"/>
</dbReference>
<dbReference type="EMBL" id="UFTJ01000005">
    <property type="protein sequence ID" value="SUV53145.1"/>
    <property type="molecule type" value="Genomic_DNA"/>
</dbReference>
<protein>
    <submittedName>
        <fullName evidence="1">Uncharacterized protein</fullName>
    </submittedName>
</protein>
<name>A0A380ZVV4_9FLAO</name>
<dbReference type="AlphaFoldDB" id="A0A380ZVV4"/>
<organism evidence="1 2">
    <name type="scientific">Bergeyella zoohelcum</name>
    <dbReference type="NCBI Taxonomy" id="1015"/>
    <lineage>
        <taxon>Bacteria</taxon>
        <taxon>Pseudomonadati</taxon>
        <taxon>Bacteroidota</taxon>
        <taxon>Flavobacteriia</taxon>
        <taxon>Flavobacteriales</taxon>
        <taxon>Weeksellaceae</taxon>
        <taxon>Bergeyella</taxon>
    </lineage>
</organism>
<sequence length="150" mass="17476">MKQILQNIQNRLAEITELRYIDEDWGQIDYYSPNMPVQWPCCLIDIQSGQFANISKDITKRPKDRQNGSFAVKITLANMKLTNTSYLAPQGQKDNAWAIFELVEKIHQKLHGFSPRENCSKMLRTSFGRTQRDDGVQEYAIMYEFEAHNV</sequence>
<accession>A0A380ZVV4</accession>
<gene>
    <name evidence="1" type="ORF">NCTC11661_02292</name>
</gene>
<evidence type="ECO:0000313" key="1">
    <source>
        <dbReference type="EMBL" id="SUV53145.1"/>
    </source>
</evidence>
<evidence type="ECO:0000313" key="2">
    <source>
        <dbReference type="Proteomes" id="UP000255515"/>
    </source>
</evidence>
<reference evidence="1 2" key="1">
    <citation type="submission" date="2018-06" db="EMBL/GenBank/DDBJ databases">
        <authorList>
            <consortium name="Pathogen Informatics"/>
            <person name="Doyle S."/>
        </authorList>
    </citation>
    <scope>NUCLEOTIDE SEQUENCE [LARGE SCALE GENOMIC DNA]</scope>
    <source>
        <strain evidence="1 2">NCTC11661</strain>
    </source>
</reference>